<comment type="catalytic activity">
    <reaction evidence="18">
        <text>[GlcNAc-(1-&gt;4)-Mur2Ac(oyl-L-Ala-gamma-D-Glu-L-Lys-D-Ala-D-Ala)](n)-di-trans,octa-cis-undecaprenyl diphosphate + beta-D-GlcNAc-(1-&gt;4)-Mur2Ac(oyl-L-Ala-gamma-D-Glu-L-Lys-D-Ala-D-Ala)-di-trans,octa-cis-undecaprenyl diphosphate = [GlcNAc-(1-&gt;4)-Mur2Ac(oyl-L-Ala-gamma-D-Glu-L-Lys-D-Ala-D-Ala)](n+1)-di-trans,octa-cis-undecaprenyl diphosphate + di-trans,octa-cis-undecaprenyl diphosphate + H(+)</text>
        <dbReference type="Rhea" id="RHEA:23708"/>
        <dbReference type="Rhea" id="RHEA-COMP:9602"/>
        <dbReference type="Rhea" id="RHEA-COMP:9603"/>
        <dbReference type="ChEBI" id="CHEBI:15378"/>
        <dbReference type="ChEBI" id="CHEBI:58405"/>
        <dbReference type="ChEBI" id="CHEBI:60033"/>
        <dbReference type="ChEBI" id="CHEBI:78435"/>
        <dbReference type="EC" id="2.4.99.28"/>
    </reaction>
</comment>
<evidence type="ECO:0000256" key="15">
    <source>
        <dbReference type="ARBA" id="ARBA00032454"/>
    </source>
</evidence>
<dbReference type="PANTHER" id="PTHR32282">
    <property type="entry name" value="BINDING PROTEIN TRANSPEPTIDASE, PUTATIVE-RELATED"/>
    <property type="match status" value="1"/>
</dbReference>
<dbReference type="GO" id="GO:0030288">
    <property type="term" value="C:outer membrane-bounded periplasmic space"/>
    <property type="evidence" value="ECO:0007669"/>
    <property type="project" value="TreeGrafter"/>
</dbReference>
<evidence type="ECO:0000256" key="2">
    <source>
        <dbReference type="ARBA" id="ARBA00007090"/>
    </source>
</evidence>
<dbReference type="Gene3D" id="3.40.710.10">
    <property type="entry name" value="DD-peptidase/beta-lactamase superfamily"/>
    <property type="match status" value="1"/>
</dbReference>
<keyword evidence="13" id="KW-0511">Multifunctional enzyme</keyword>
<feature type="domain" description="Bifunctional transglycosylase second" evidence="21">
    <location>
        <begin position="60"/>
        <end position="141"/>
    </location>
</feature>
<dbReference type="InterPro" id="IPR012338">
    <property type="entry name" value="Beta-lactam/transpept-like"/>
</dbReference>
<keyword evidence="10" id="KW-0378">Hydrolase</keyword>
<evidence type="ECO:0000256" key="17">
    <source>
        <dbReference type="ARBA" id="ARBA00044770"/>
    </source>
</evidence>
<proteinExistence type="inferred from homology"/>
<evidence type="ECO:0000256" key="11">
    <source>
        <dbReference type="ARBA" id="ARBA00022960"/>
    </source>
</evidence>
<dbReference type="InterPro" id="IPR050396">
    <property type="entry name" value="Glycosyltr_51/Transpeptidase"/>
</dbReference>
<comment type="pathway">
    <text evidence="1">Cell wall biogenesis; peptidoglycan biosynthesis.</text>
</comment>
<evidence type="ECO:0000256" key="1">
    <source>
        <dbReference type="ARBA" id="ARBA00004752"/>
    </source>
</evidence>
<evidence type="ECO:0000256" key="16">
    <source>
        <dbReference type="ARBA" id="ARBA00034000"/>
    </source>
</evidence>
<dbReference type="InterPro" id="IPR011813">
    <property type="entry name" value="PBP_1b"/>
</dbReference>
<dbReference type="EC" id="2.4.99.28" evidence="17"/>
<evidence type="ECO:0000256" key="10">
    <source>
        <dbReference type="ARBA" id="ARBA00022801"/>
    </source>
</evidence>
<dbReference type="EC" id="3.4.16.4" evidence="4"/>
<evidence type="ECO:0000256" key="5">
    <source>
        <dbReference type="ARBA" id="ARBA00018637"/>
    </source>
</evidence>
<organism evidence="22 23">
    <name type="scientific">Candidatus Manganitrophus noduliformans</name>
    <dbReference type="NCBI Taxonomy" id="2606439"/>
    <lineage>
        <taxon>Bacteria</taxon>
        <taxon>Pseudomonadati</taxon>
        <taxon>Nitrospirota</taxon>
        <taxon>Nitrospiria</taxon>
        <taxon>Candidatus Troglogloeales</taxon>
        <taxon>Candidatus Manganitrophaceae</taxon>
        <taxon>Candidatus Manganitrophus</taxon>
    </lineage>
</organism>
<accession>A0A7X6I9S5</accession>
<dbReference type="SUPFAM" id="SSF53955">
    <property type="entry name" value="Lysozyme-like"/>
    <property type="match status" value="1"/>
</dbReference>
<evidence type="ECO:0000256" key="4">
    <source>
        <dbReference type="ARBA" id="ARBA00012448"/>
    </source>
</evidence>
<keyword evidence="7" id="KW-0645">Protease</keyword>
<dbReference type="FunFam" id="1.10.3810.10:FF:000001">
    <property type="entry name" value="Penicillin-binding protein 1A"/>
    <property type="match status" value="1"/>
</dbReference>
<evidence type="ECO:0000259" key="20">
    <source>
        <dbReference type="Pfam" id="PF00912"/>
    </source>
</evidence>
<dbReference type="InterPro" id="IPR036950">
    <property type="entry name" value="PBP_transglycosylase"/>
</dbReference>
<dbReference type="InterPro" id="IPR001264">
    <property type="entry name" value="Glyco_trans_51"/>
</dbReference>
<dbReference type="GO" id="GO:0009002">
    <property type="term" value="F:serine-type D-Ala-D-Ala carboxypeptidase activity"/>
    <property type="evidence" value="ECO:0007669"/>
    <property type="project" value="UniProtKB-EC"/>
</dbReference>
<keyword evidence="11" id="KW-0133">Cell shape</keyword>
<comment type="similarity">
    <text evidence="2">In the C-terminal section; belongs to the transpeptidase family.</text>
</comment>
<dbReference type="GO" id="GO:0008360">
    <property type="term" value="P:regulation of cell shape"/>
    <property type="evidence" value="ECO:0007669"/>
    <property type="project" value="UniProtKB-KW"/>
</dbReference>
<dbReference type="GO" id="GO:0046677">
    <property type="term" value="P:response to antibiotic"/>
    <property type="evidence" value="ECO:0007669"/>
    <property type="project" value="InterPro"/>
</dbReference>
<evidence type="ECO:0000313" key="23">
    <source>
        <dbReference type="Proteomes" id="UP000534783"/>
    </source>
</evidence>
<feature type="domain" description="Penicillin-binding protein transpeptidase" evidence="19">
    <location>
        <begin position="429"/>
        <end position="705"/>
    </location>
</feature>
<dbReference type="GO" id="GO:0009252">
    <property type="term" value="P:peptidoglycan biosynthetic process"/>
    <property type="evidence" value="ECO:0007669"/>
    <property type="project" value="UniProtKB-KW"/>
</dbReference>
<dbReference type="Gene3D" id="1.10.3810.10">
    <property type="entry name" value="Biosynthetic peptidoglycan transglycosylase-like"/>
    <property type="match status" value="1"/>
</dbReference>
<dbReference type="InterPro" id="IPR028166">
    <property type="entry name" value="UB2H"/>
</dbReference>
<evidence type="ECO:0000256" key="7">
    <source>
        <dbReference type="ARBA" id="ARBA00022670"/>
    </source>
</evidence>
<dbReference type="GO" id="GO:0071555">
    <property type="term" value="P:cell wall organization"/>
    <property type="evidence" value="ECO:0007669"/>
    <property type="project" value="UniProtKB-KW"/>
</dbReference>
<dbReference type="PIRSF" id="PIRSF002799">
    <property type="entry name" value="PBP_1b"/>
    <property type="match status" value="1"/>
</dbReference>
<keyword evidence="9" id="KW-0808">Transferase</keyword>
<evidence type="ECO:0000256" key="9">
    <source>
        <dbReference type="ARBA" id="ARBA00022679"/>
    </source>
</evidence>
<dbReference type="Proteomes" id="UP000534783">
    <property type="component" value="Unassembled WGS sequence"/>
</dbReference>
<evidence type="ECO:0000256" key="3">
    <source>
        <dbReference type="ARBA" id="ARBA00007739"/>
    </source>
</evidence>
<evidence type="ECO:0000256" key="14">
    <source>
        <dbReference type="ARBA" id="ARBA00023316"/>
    </source>
</evidence>
<keyword evidence="23" id="KW-1185">Reference proteome</keyword>
<dbReference type="InterPro" id="IPR023346">
    <property type="entry name" value="Lysozyme-like_dom_sf"/>
</dbReference>
<evidence type="ECO:0000259" key="19">
    <source>
        <dbReference type="Pfam" id="PF00905"/>
    </source>
</evidence>
<sequence>MLLMKKKRKSRPLRIFLGLSLLLLSFTAVYIAYLDYQVITKFEGQRWKLPSKIYSAPLVLSPGLDIEKSHVVSRLKRLNYHPVKRPVRKSGEYYLTHDGLEIFLHDFAYPDRLQQGIPVSLSFSTGRQIDRIVDLSLAEDLDRVPIEPEVIGGFYEGIWEERSLIGLSEAPPILIDAILAMEDRRFYEHRGIDPRGILRAAWANLRAGGIVQGGSTLTQQLVKNFYLDSERTWNRKVNEAIMALLLERRYSKEEILETYLNEIYLGQNGIMGIYGIGQGSWFYFGKPPGEMTMGESALLAGMIRSPNTLSPQKNLKKAIQRRNLVLETLFAGEKITLRQYINARAETVSGRKVKERLNAAPYFVDEVRQRLAAAYPGDLLNSGGLRIFTALDVELQRIAEEKLRDGLRMLERQYSHLKRAEPDRQIQAALVAIDPRTGEVRALVGGRDYGTSQFNRVTQARRQPGSLFKPFVYLAAFEEAANGRGPYTPISLVEDAPITLQAGGRDWSPQNYDRNYLGPVTLRAALEQSLNTATVRLSQEVGIEKISNVARALGVISPLKDLPSLALGTSEVSPLEMAVAYATLASQGIKRDPLFVEGVIDPANLRLDSPDSEEMPPFEVISPQAAFLVTHLMKGVIESGTGQGVRRLGFDRPAAGKTGTTSDERDAWFAGYTPELVTVVWVGFDQNDPVELTGAAAALPIWTAFMKEAVVATSPTDFPPPAGIVFERVNENGKTCLDGKEEAFIEGTEPTQSCRGGILKWFERLFF</sequence>
<dbReference type="GO" id="GO:0008955">
    <property type="term" value="F:peptidoglycan glycosyltransferase activity"/>
    <property type="evidence" value="ECO:0007669"/>
    <property type="project" value="UniProtKB-EC"/>
</dbReference>
<gene>
    <name evidence="22" type="ORF">MNODULE_02775</name>
</gene>
<keyword evidence="14" id="KW-0961">Cell wall biogenesis/degradation</keyword>
<evidence type="ECO:0000256" key="6">
    <source>
        <dbReference type="ARBA" id="ARBA00022645"/>
    </source>
</evidence>
<reference evidence="22 23" key="1">
    <citation type="journal article" date="2020" name="Nature">
        <title>Bacterial chemolithoautotrophy via manganese oxidation.</title>
        <authorList>
            <person name="Yu H."/>
            <person name="Leadbetter J.R."/>
        </authorList>
    </citation>
    <scope>NUCLEOTIDE SEQUENCE [LARGE SCALE GENOMIC DNA]</scope>
    <source>
        <strain evidence="22 23">Mn-1</strain>
    </source>
</reference>
<dbReference type="GO" id="GO:0008658">
    <property type="term" value="F:penicillin binding"/>
    <property type="evidence" value="ECO:0007669"/>
    <property type="project" value="InterPro"/>
</dbReference>
<name>A0A7X6I9S5_9BACT</name>
<keyword evidence="8" id="KW-0328">Glycosyltransferase</keyword>
<dbReference type="InterPro" id="IPR001460">
    <property type="entry name" value="PCN-bd_Tpept"/>
</dbReference>
<dbReference type="Pfam" id="PF00905">
    <property type="entry name" value="Transpeptidase"/>
    <property type="match status" value="1"/>
</dbReference>
<dbReference type="AlphaFoldDB" id="A0A7X6I9S5"/>
<keyword evidence="12" id="KW-0573">Peptidoglycan synthesis</keyword>
<dbReference type="RefSeq" id="WP_168057961.1">
    <property type="nucleotide sequence ID" value="NZ_VTOW01000001.1"/>
</dbReference>
<dbReference type="Gene3D" id="3.30.2060.10">
    <property type="entry name" value="Penicillin-binding protein 1b domain"/>
    <property type="match status" value="1"/>
</dbReference>
<evidence type="ECO:0000256" key="12">
    <source>
        <dbReference type="ARBA" id="ARBA00022984"/>
    </source>
</evidence>
<dbReference type="GO" id="GO:0009274">
    <property type="term" value="C:peptidoglycan-based cell wall"/>
    <property type="evidence" value="ECO:0007669"/>
    <property type="project" value="InterPro"/>
</dbReference>
<dbReference type="Pfam" id="PF00912">
    <property type="entry name" value="Transgly"/>
    <property type="match status" value="1"/>
</dbReference>
<keyword evidence="6" id="KW-0121">Carboxypeptidase</keyword>
<evidence type="ECO:0000256" key="18">
    <source>
        <dbReference type="ARBA" id="ARBA00049902"/>
    </source>
</evidence>
<evidence type="ECO:0000313" key="22">
    <source>
        <dbReference type="EMBL" id="NKE69670.1"/>
    </source>
</evidence>
<dbReference type="EMBL" id="VTOW01000001">
    <property type="protein sequence ID" value="NKE69670.1"/>
    <property type="molecule type" value="Genomic_DNA"/>
</dbReference>
<comment type="caution">
    <text evidence="22">The sequence shown here is derived from an EMBL/GenBank/DDBJ whole genome shotgun (WGS) entry which is preliminary data.</text>
</comment>
<protein>
    <recommendedName>
        <fullName evidence="5">Penicillin-binding protein 1B</fullName>
        <ecNumber evidence="17">2.4.99.28</ecNumber>
        <ecNumber evidence="4">3.4.16.4</ecNumber>
    </recommendedName>
    <alternativeName>
        <fullName evidence="15">Murein polymerase</fullName>
    </alternativeName>
</protein>
<dbReference type="GO" id="GO:0006508">
    <property type="term" value="P:proteolysis"/>
    <property type="evidence" value="ECO:0007669"/>
    <property type="project" value="UniProtKB-KW"/>
</dbReference>
<evidence type="ECO:0000256" key="8">
    <source>
        <dbReference type="ARBA" id="ARBA00022676"/>
    </source>
</evidence>
<dbReference type="PANTHER" id="PTHR32282:SF33">
    <property type="entry name" value="PEPTIDOGLYCAN GLYCOSYLTRANSFERASE"/>
    <property type="match status" value="1"/>
</dbReference>
<dbReference type="Pfam" id="PF14814">
    <property type="entry name" value="UB2H"/>
    <property type="match status" value="1"/>
</dbReference>
<comment type="similarity">
    <text evidence="3">In the N-terminal section; belongs to the glycosyltransferase 51 family.</text>
</comment>
<evidence type="ECO:0000256" key="13">
    <source>
        <dbReference type="ARBA" id="ARBA00023268"/>
    </source>
</evidence>
<comment type="catalytic activity">
    <reaction evidence="16">
        <text>Preferential cleavage: (Ac)2-L-Lys-D-Ala-|-D-Ala. Also transpeptidation of peptidyl-alanyl moieties that are N-acyl substituents of D-alanine.</text>
        <dbReference type="EC" id="3.4.16.4"/>
    </reaction>
</comment>
<dbReference type="SUPFAM" id="SSF56601">
    <property type="entry name" value="beta-lactamase/transpeptidase-like"/>
    <property type="match status" value="1"/>
</dbReference>
<feature type="domain" description="Glycosyl transferase family 51" evidence="20">
    <location>
        <begin position="159"/>
        <end position="328"/>
    </location>
</feature>
<evidence type="ECO:0000259" key="21">
    <source>
        <dbReference type="Pfam" id="PF14814"/>
    </source>
</evidence>
<dbReference type="NCBIfam" id="TIGR02074">
    <property type="entry name" value="PBP_1a_fam"/>
    <property type="match status" value="1"/>
</dbReference>